<dbReference type="OrthoDB" id="77564at2759"/>
<dbReference type="Proteomes" id="UP000077051">
    <property type="component" value="Unassembled WGS sequence"/>
</dbReference>
<dbReference type="EMBL" id="AMYB01000001">
    <property type="protein sequence ID" value="OAD08462.1"/>
    <property type="molecule type" value="Genomic_DNA"/>
</dbReference>
<dbReference type="VEuPathDB" id="FungiDB:MUCCIDRAFT_154925"/>
<proteinExistence type="predicted"/>
<feature type="non-terminal residue" evidence="1">
    <location>
        <position position="175"/>
    </location>
</feature>
<name>A0A162U091_MUCCL</name>
<protein>
    <submittedName>
        <fullName evidence="1">Uncharacterized protein</fullName>
    </submittedName>
</protein>
<gene>
    <name evidence="1" type="ORF">MUCCIDRAFT_154925</name>
</gene>
<evidence type="ECO:0000313" key="2">
    <source>
        <dbReference type="Proteomes" id="UP000077051"/>
    </source>
</evidence>
<dbReference type="STRING" id="747725.A0A162U091"/>
<sequence>MAWMYYHVYHQTEEAKSSLLQLFSLKGNSKHHANIWKHGFELPAKHYVFVKKYTLFLIELARECNDAQTLKNLYRKLKKAKQVLMNEKQVFRSAYRAYLEIIKVHLVSLHHAESILERIRHSRLDKLHFEAICSTCVRSVSEDKSLTDPELYALIQDLAELRRLTQGFISVTDSD</sequence>
<comment type="caution">
    <text evidence="1">The sequence shown here is derived from an EMBL/GenBank/DDBJ whole genome shotgun (WGS) entry which is preliminary data.</text>
</comment>
<reference evidence="1 2" key="1">
    <citation type="submission" date="2015-06" db="EMBL/GenBank/DDBJ databases">
        <title>Expansion of signal transduction pathways in fungi by whole-genome duplication.</title>
        <authorList>
            <consortium name="DOE Joint Genome Institute"/>
            <person name="Corrochano L.M."/>
            <person name="Kuo A."/>
            <person name="Marcet-Houben M."/>
            <person name="Polaino S."/>
            <person name="Salamov A."/>
            <person name="Villalobos J.M."/>
            <person name="Alvarez M.I."/>
            <person name="Avalos J."/>
            <person name="Benito E.P."/>
            <person name="Benoit I."/>
            <person name="Burger G."/>
            <person name="Camino L.P."/>
            <person name="Canovas D."/>
            <person name="Cerda-Olmedo E."/>
            <person name="Cheng J.-F."/>
            <person name="Dominguez A."/>
            <person name="Elias M."/>
            <person name="Eslava A.P."/>
            <person name="Glaser F."/>
            <person name="Grimwood J."/>
            <person name="Gutierrez G."/>
            <person name="Heitman J."/>
            <person name="Henrissat B."/>
            <person name="Iturriaga E.A."/>
            <person name="Lang B.F."/>
            <person name="Lavin J.L."/>
            <person name="Lee S."/>
            <person name="Li W."/>
            <person name="Lindquist E."/>
            <person name="Lopez-Garcia S."/>
            <person name="Luque E.M."/>
            <person name="Marcos A.T."/>
            <person name="Martin J."/>
            <person name="Mccluskey K."/>
            <person name="Medina H.R."/>
            <person name="Miralles-Duran A."/>
            <person name="Miyazaki A."/>
            <person name="Munoz-Torres E."/>
            <person name="Oguiza J.A."/>
            <person name="Ohm R."/>
            <person name="Olmedo M."/>
            <person name="Orejas M."/>
            <person name="Ortiz-Castellanos L."/>
            <person name="Pisabarro A.G."/>
            <person name="Rodriguez-Romero J."/>
            <person name="Ruiz-Herrera J."/>
            <person name="Ruiz-Vazquez R."/>
            <person name="Sanz C."/>
            <person name="Schackwitz W."/>
            <person name="Schmutz J."/>
            <person name="Shahriari M."/>
            <person name="Shelest E."/>
            <person name="Silva-Franco F."/>
            <person name="Soanes D."/>
            <person name="Syed K."/>
            <person name="Tagua V.G."/>
            <person name="Talbot N.J."/>
            <person name="Thon M."/>
            <person name="De Vries R.P."/>
            <person name="Wiebenga A."/>
            <person name="Yadav J.S."/>
            <person name="Braun E.L."/>
            <person name="Baker S."/>
            <person name="Garre V."/>
            <person name="Horwitz B."/>
            <person name="Torres-Martinez S."/>
            <person name="Idnurm A."/>
            <person name="Herrera-Estrella A."/>
            <person name="Gabaldon T."/>
            <person name="Grigoriev I.V."/>
        </authorList>
    </citation>
    <scope>NUCLEOTIDE SEQUENCE [LARGE SCALE GENOMIC DNA]</scope>
    <source>
        <strain evidence="1 2">CBS 277.49</strain>
    </source>
</reference>
<dbReference type="AlphaFoldDB" id="A0A162U091"/>
<accession>A0A162U091</accession>
<organism evidence="1 2">
    <name type="scientific">Mucor lusitanicus CBS 277.49</name>
    <dbReference type="NCBI Taxonomy" id="747725"/>
    <lineage>
        <taxon>Eukaryota</taxon>
        <taxon>Fungi</taxon>
        <taxon>Fungi incertae sedis</taxon>
        <taxon>Mucoromycota</taxon>
        <taxon>Mucoromycotina</taxon>
        <taxon>Mucoromycetes</taxon>
        <taxon>Mucorales</taxon>
        <taxon>Mucorineae</taxon>
        <taxon>Mucoraceae</taxon>
        <taxon>Mucor</taxon>
    </lineage>
</organism>
<evidence type="ECO:0000313" key="1">
    <source>
        <dbReference type="EMBL" id="OAD08462.1"/>
    </source>
</evidence>
<keyword evidence="2" id="KW-1185">Reference proteome</keyword>